<dbReference type="SFLD" id="SFLDS00019">
    <property type="entry name" value="Glutathione_Transferase_(cytos"/>
    <property type="match status" value="1"/>
</dbReference>
<evidence type="ECO:0000259" key="2">
    <source>
        <dbReference type="PROSITE" id="PS50405"/>
    </source>
</evidence>
<dbReference type="SUPFAM" id="SSF52833">
    <property type="entry name" value="Thioredoxin-like"/>
    <property type="match status" value="1"/>
</dbReference>
<dbReference type="Pfam" id="PF02798">
    <property type="entry name" value="GST_N"/>
    <property type="match status" value="1"/>
</dbReference>
<name>A0A383DL87_9ZZZZ</name>
<feature type="domain" description="GST N-terminal" evidence="1">
    <location>
        <begin position="1"/>
        <end position="86"/>
    </location>
</feature>
<feature type="domain" description="GST C-terminal" evidence="2">
    <location>
        <begin position="89"/>
        <end position="186"/>
    </location>
</feature>
<organism evidence="3">
    <name type="scientific">marine metagenome</name>
    <dbReference type="NCBI Taxonomy" id="408172"/>
    <lineage>
        <taxon>unclassified sequences</taxon>
        <taxon>metagenomes</taxon>
        <taxon>ecological metagenomes</taxon>
    </lineage>
</organism>
<dbReference type="InterPro" id="IPR036249">
    <property type="entry name" value="Thioredoxin-like_sf"/>
</dbReference>
<dbReference type="SFLD" id="SFLDG01151">
    <property type="entry name" value="Main.2:_Nu-like"/>
    <property type="match status" value="1"/>
</dbReference>
<protein>
    <recommendedName>
        <fullName evidence="4">GST N-terminal domain-containing protein</fullName>
    </recommendedName>
</protein>
<dbReference type="SFLD" id="SFLDG00358">
    <property type="entry name" value="Main_(cytGST)"/>
    <property type="match status" value="1"/>
</dbReference>
<evidence type="ECO:0008006" key="4">
    <source>
        <dbReference type="Google" id="ProtNLM"/>
    </source>
</evidence>
<dbReference type="AlphaFoldDB" id="A0A383DL87"/>
<gene>
    <name evidence="3" type="ORF">METZ01_LOCUS497963</name>
</gene>
<dbReference type="PROSITE" id="PS50405">
    <property type="entry name" value="GST_CTER"/>
    <property type="match status" value="1"/>
</dbReference>
<accession>A0A383DL87</accession>
<dbReference type="Gene3D" id="1.20.1050.10">
    <property type="match status" value="1"/>
</dbReference>
<evidence type="ECO:0000259" key="1">
    <source>
        <dbReference type="PROSITE" id="PS50404"/>
    </source>
</evidence>
<dbReference type="InterPro" id="IPR010987">
    <property type="entry name" value="Glutathione-S-Trfase_C-like"/>
</dbReference>
<dbReference type="SUPFAM" id="SSF47616">
    <property type="entry name" value="GST C-terminal domain-like"/>
    <property type="match status" value="1"/>
</dbReference>
<evidence type="ECO:0000313" key="3">
    <source>
        <dbReference type="EMBL" id="SVE45109.1"/>
    </source>
</evidence>
<sequence>MIELYSWPTPNGHKLHIMLEEVGLDYNVHPINIGKGEQFDGPFLRLSPNNRIPAMVDNDGPEGKSISLFESGAMLIYLADKVGKFLPSKGEARYTTIQWLMWQMGGVGPMFGQSNHFSHYAPEKVDYAIDRYNNECRRLYNVMDKRLNEVNYLAGDYSIADIATFPWARSYERRGVKISEFPSVSR</sequence>
<dbReference type="Pfam" id="PF00043">
    <property type="entry name" value="GST_C"/>
    <property type="match status" value="1"/>
</dbReference>
<dbReference type="InterPro" id="IPR040079">
    <property type="entry name" value="Glutathione_S-Trfase"/>
</dbReference>
<dbReference type="Gene3D" id="3.40.30.10">
    <property type="entry name" value="Glutaredoxin"/>
    <property type="match status" value="1"/>
</dbReference>
<dbReference type="EMBL" id="UINC01218189">
    <property type="protein sequence ID" value="SVE45109.1"/>
    <property type="molecule type" value="Genomic_DNA"/>
</dbReference>
<reference evidence="3" key="1">
    <citation type="submission" date="2018-05" db="EMBL/GenBank/DDBJ databases">
        <authorList>
            <person name="Lanie J.A."/>
            <person name="Ng W.-L."/>
            <person name="Kazmierczak K.M."/>
            <person name="Andrzejewski T.M."/>
            <person name="Davidsen T.M."/>
            <person name="Wayne K.J."/>
            <person name="Tettelin H."/>
            <person name="Glass J.I."/>
            <person name="Rusch D."/>
            <person name="Podicherti R."/>
            <person name="Tsui H.-C.T."/>
            <person name="Winkler M.E."/>
        </authorList>
    </citation>
    <scope>NUCLEOTIDE SEQUENCE</scope>
</reference>
<dbReference type="InterPro" id="IPR004046">
    <property type="entry name" value="GST_C"/>
</dbReference>
<proteinExistence type="predicted"/>
<dbReference type="InterPro" id="IPR004045">
    <property type="entry name" value="Glutathione_S-Trfase_N"/>
</dbReference>
<dbReference type="PANTHER" id="PTHR44051:SF19">
    <property type="entry name" value="DISULFIDE-BOND OXIDOREDUCTASE YFCG"/>
    <property type="match status" value="1"/>
</dbReference>
<dbReference type="PROSITE" id="PS50404">
    <property type="entry name" value="GST_NTER"/>
    <property type="match status" value="1"/>
</dbReference>
<dbReference type="CDD" id="cd03048">
    <property type="entry name" value="GST_N_Ure2p_like"/>
    <property type="match status" value="1"/>
</dbReference>
<dbReference type="PANTHER" id="PTHR44051">
    <property type="entry name" value="GLUTATHIONE S-TRANSFERASE-RELATED"/>
    <property type="match status" value="1"/>
</dbReference>
<feature type="non-terminal residue" evidence="3">
    <location>
        <position position="186"/>
    </location>
</feature>
<dbReference type="InterPro" id="IPR036282">
    <property type="entry name" value="Glutathione-S-Trfase_C_sf"/>
</dbReference>